<feature type="region of interest" description="Disordered" evidence="1">
    <location>
        <begin position="34"/>
        <end position="77"/>
    </location>
</feature>
<dbReference type="EMBL" id="GEEE01021361">
    <property type="protein sequence ID" value="JAP41864.1"/>
    <property type="molecule type" value="Transcribed_RNA"/>
</dbReference>
<proteinExistence type="predicted"/>
<sequence>LPHSLYDLRIVHNLLLDGSSHPHYKRRMHLDEETWPSTSNDDSDFSAPLSGATASNVDQRMHNAHQKGRSKARASTGELRKLQRTVHWLKQSNWQLQEQLSGLEQLLTAVRDYLLSNGAKPTSDVLLNQMATRDECANRNLGQEVEGQQVEDEARGCVLKETFDRLDNSHQK</sequence>
<protein>
    <submittedName>
        <fullName evidence="2">Uncharacterized protein</fullName>
    </submittedName>
</protein>
<feature type="non-terminal residue" evidence="2">
    <location>
        <position position="1"/>
    </location>
</feature>
<gene>
    <name evidence="2" type="ORF">TR156911</name>
</gene>
<reference evidence="2" key="1">
    <citation type="submission" date="2016-01" db="EMBL/GenBank/DDBJ databases">
        <title>Reference transcriptome for the parasite Schistocephalus solidus: insights into the molecular evolution of parasitism.</title>
        <authorList>
            <person name="Hebert F.O."/>
            <person name="Grambauer S."/>
            <person name="Barber I."/>
            <person name="Landry C.R."/>
            <person name="Aubin-Horth N."/>
        </authorList>
    </citation>
    <scope>NUCLEOTIDE SEQUENCE</scope>
</reference>
<dbReference type="AlphaFoldDB" id="A0A0X3NPW4"/>
<evidence type="ECO:0000313" key="2">
    <source>
        <dbReference type="EMBL" id="JAP41864.1"/>
    </source>
</evidence>
<evidence type="ECO:0000256" key="1">
    <source>
        <dbReference type="SAM" id="MobiDB-lite"/>
    </source>
</evidence>
<accession>A0A0X3NPW4</accession>
<organism evidence="2">
    <name type="scientific">Schistocephalus solidus</name>
    <name type="common">Tapeworm</name>
    <dbReference type="NCBI Taxonomy" id="70667"/>
    <lineage>
        <taxon>Eukaryota</taxon>
        <taxon>Metazoa</taxon>
        <taxon>Spiralia</taxon>
        <taxon>Lophotrochozoa</taxon>
        <taxon>Platyhelminthes</taxon>
        <taxon>Cestoda</taxon>
        <taxon>Eucestoda</taxon>
        <taxon>Diphyllobothriidea</taxon>
        <taxon>Diphyllobothriidae</taxon>
        <taxon>Schistocephalus</taxon>
    </lineage>
</organism>
<feature type="compositionally biased region" description="Basic residues" evidence="1">
    <location>
        <begin position="62"/>
        <end position="72"/>
    </location>
</feature>
<name>A0A0X3NPW4_SCHSO</name>